<dbReference type="PRINTS" id="PR00633">
    <property type="entry name" value="RCCNDNSATION"/>
</dbReference>
<dbReference type="Pfam" id="PF13540">
    <property type="entry name" value="RCC1_2"/>
    <property type="match status" value="1"/>
</dbReference>
<dbReference type="InterPro" id="IPR051210">
    <property type="entry name" value="Ub_ligase/GEF_domain"/>
</dbReference>
<evidence type="ECO:0000313" key="3">
    <source>
        <dbReference type="EMBL" id="EQA63444.1"/>
    </source>
</evidence>
<dbReference type="Gene3D" id="2.130.10.30">
    <property type="entry name" value="Regulator of chromosome condensation 1/beta-lactamase-inhibitor protein II"/>
    <property type="match status" value="2"/>
</dbReference>
<dbReference type="SUPFAM" id="SSF50985">
    <property type="entry name" value="RCC1/BLIP-II"/>
    <property type="match status" value="2"/>
</dbReference>
<dbReference type="AlphaFoldDB" id="V6I8I8"/>
<dbReference type="Pfam" id="PF25390">
    <property type="entry name" value="WD40_RLD"/>
    <property type="match status" value="1"/>
</dbReference>
<dbReference type="EMBL" id="AHMT02000018">
    <property type="protein sequence ID" value="EQA63444.1"/>
    <property type="molecule type" value="Genomic_DNA"/>
</dbReference>
<organism evidence="3 4">
    <name type="scientific">Leptospira alexanderi serovar Manhao 3 str. L 60</name>
    <dbReference type="NCBI Taxonomy" id="1049759"/>
    <lineage>
        <taxon>Bacteria</taxon>
        <taxon>Pseudomonadati</taxon>
        <taxon>Spirochaetota</taxon>
        <taxon>Spirochaetia</taxon>
        <taxon>Leptospirales</taxon>
        <taxon>Leptospiraceae</taxon>
        <taxon>Leptospira</taxon>
    </lineage>
</organism>
<name>V6I8I8_9LEPT</name>
<keyword evidence="4" id="KW-1185">Reference proteome</keyword>
<dbReference type="PANTHER" id="PTHR22870">
    <property type="entry name" value="REGULATOR OF CHROMOSOME CONDENSATION"/>
    <property type="match status" value="1"/>
</dbReference>
<dbReference type="PANTHER" id="PTHR22870:SF408">
    <property type="entry name" value="OS09G0560450 PROTEIN"/>
    <property type="match status" value="1"/>
</dbReference>
<gene>
    <name evidence="3" type="ORF">LEP1GSC062_0900</name>
</gene>
<keyword evidence="1" id="KW-0677">Repeat</keyword>
<dbReference type="STRING" id="100053.GCA_002009845_01162"/>
<proteinExistence type="predicted"/>
<accession>V6I8I8</accession>
<comment type="caution">
    <text evidence="3">The sequence shown here is derived from an EMBL/GenBank/DDBJ whole genome shotgun (WGS) entry which is preliminary data.</text>
</comment>
<evidence type="ECO:0000259" key="2">
    <source>
        <dbReference type="Pfam" id="PF25390"/>
    </source>
</evidence>
<reference evidence="3" key="1">
    <citation type="submission" date="2013-05" db="EMBL/GenBank/DDBJ databases">
        <authorList>
            <person name="Harkins D.M."/>
            <person name="Durkin A.S."/>
            <person name="Brinkac L.M."/>
            <person name="Haft D.H."/>
            <person name="Selengut J.D."/>
            <person name="Sanka R."/>
            <person name="DePew J."/>
            <person name="Purushe J."/>
            <person name="Hartskeerl R.A."/>
            <person name="Ahmed A."/>
            <person name="van der Linden H."/>
            <person name="Goris M.G.A."/>
            <person name="Vinetz J.M."/>
            <person name="Sutton G.G."/>
            <person name="Nierman W.C."/>
            <person name="Fouts D.E."/>
        </authorList>
    </citation>
    <scope>NUCLEOTIDE SEQUENCE [LARGE SCALE GENOMIC DNA]</scope>
    <source>
        <strain evidence="3">L 60</strain>
    </source>
</reference>
<sequence length="520" mass="55349">MIPRLIIKKVKEAILKRKVTFILSTILALSCKPNSRPDLIPFFLLGIAANQAELNQSSFQILSPKEGEIITVYQVETTIQTDISGEFEVYDEERKLFSVPIHSPSSQTFPPFKPKNGENTIQVRFKKPDGTILQKEVNFYFGTKLSAGGAHSGFLKNGEVYTAGRNNFGQLGTGNSTGDENNDVIVKLNSISNIFSIHFNQNNSMAIAKNGRVYTWGNNAKGQLGIGNNNTNPANPRAAGNRQPPTLVPGIDDAVMGAYGFNHALILKSDGTVVAFGQNNVGQLGNGANNLNADSFSMDPVAVVGLRDVIQVIAGSEHSAALTENGEVYVWGRNQYGNLGNGRLSAANAAQSIPVKVEGLPGIKQIANGRDHILALASDGRIYSWGLNASGQLGIGGNGSPNPTPIPTQVLNILNASSVWAGGTQSFSILKSGEVKGWGANGNTANLAIGETNTLKVYEPNKAVVGIDNVIHFGCGATHNFVLLGNGEIYGWGWNFKGSLGRQDLQANWGAPNPVSITLP</sequence>
<dbReference type="InterPro" id="IPR058923">
    <property type="entry name" value="RCC1-like_dom"/>
</dbReference>
<protein>
    <submittedName>
        <fullName evidence="3">Chromosome condensation regulator RCC1 repeat protein</fullName>
    </submittedName>
</protein>
<evidence type="ECO:0000313" key="4">
    <source>
        <dbReference type="Proteomes" id="UP000018747"/>
    </source>
</evidence>
<feature type="domain" description="RCC1-like" evidence="2">
    <location>
        <begin position="143"/>
        <end position="410"/>
    </location>
</feature>
<dbReference type="PROSITE" id="PS51257">
    <property type="entry name" value="PROKAR_LIPOPROTEIN"/>
    <property type="match status" value="1"/>
</dbReference>
<dbReference type="PROSITE" id="PS50012">
    <property type="entry name" value="RCC1_3"/>
    <property type="match status" value="6"/>
</dbReference>
<evidence type="ECO:0000256" key="1">
    <source>
        <dbReference type="ARBA" id="ARBA00022737"/>
    </source>
</evidence>
<dbReference type="Proteomes" id="UP000018747">
    <property type="component" value="Unassembled WGS sequence"/>
</dbReference>
<dbReference type="InterPro" id="IPR009091">
    <property type="entry name" value="RCC1/BLIP-II"/>
</dbReference>
<dbReference type="InterPro" id="IPR000408">
    <property type="entry name" value="Reg_chr_condens"/>
</dbReference>